<dbReference type="OrthoDB" id="277931at2759"/>
<dbReference type="SUPFAM" id="SSF53474">
    <property type="entry name" value="alpha/beta-Hydrolases"/>
    <property type="match status" value="1"/>
</dbReference>
<feature type="compositionally biased region" description="Polar residues" evidence="6">
    <location>
        <begin position="474"/>
        <end position="489"/>
    </location>
</feature>
<name>A0A086TIR5_9FUNG</name>
<organism evidence="8 9">
    <name type="scientific">Podila verticillata NRRL 6337</name>
    <dbReference type="NCBI Taxonomy" id="1069443"/>
    <lineage>
        <taxon>Eukaryota</taxon>
        <taxon>Fungi</taxon>
        <taxon>Fungi incertae sedis</taxon>
        <taxon>Mucoromycota</taxon>
        <taxon>Mortierellomycotina</taxon>
        <taxon>Mortierellomycetes</taxon>
        <taxon>Mortierellales</taxon>
        <taxon>Mortierellaceae</taxon>
        <taxon>Podila</taxon>
    </lineage>
</organism>
<feature type="compositionally biased region" description="Low complexity" evidence="6">
    <location>
        <begin position="504"/>
        <end position="527"/>
    </location>
</feature>
<dbReference type="InterPro" id="IPR029058">
    <property type="entry name" value="AB_hydrolase_fold"/>
</dbReference>
<evidence type="ECO:0000313" key="9">
    <source>
        <dbReference type="Proteomes" id="UP000243308"/>
    </source>
</evidence>
<evidence type="ECO:0000256" key="3">
    <source>
        <dbReference type="ARBA" id="ARBA00022692"/>
    </source>
</evidence>
<evidence type="ECO:0000256" key="7">
    <source>
        <dbReference type="SAM" id="Phobius"/>
    </source>
</evidence>
<keyword evidence="4 7" id="KW-1133">Transmembrane helix</keyword>
<proteinExistence type="inferred from homology"/>
<comment type="subcellular location">
    <subcellularLocation>
        <location evidence="1">Membrane</location>
        <topology evidence="1">Multi-pass membrane protein</topology>
    </subcellularLocation>
</comment>
<feature type="compositionally biased region" description="Low complexity" evidence="6">
    <location>
        <begin position="435"/>
        <end position="457"/>
    </location>
</feature>
<feature type="region of interest" description="Disordered" evidence="6">
    <location>
        <begin position="232"/>
        <end position="276"/>
    </location>
</feature>
<feature type="compositionally biased region" description="Pro residues" evidence="6">
    <location>
        <begin position="528"/>
        <end position="540"/>
    </location>
</feature>
<dbReference type="Proteomes" id="UP000243308">
    <property type="component" value="Unassembled WGS sequence"/>
</dbReference>
<keyword evidence="3 7" id="KW-0812">Transmembrane</keyword>
<evidence type="ECO:0000256" key="4">
    <source>
        <dbReference type="ARBA" id="ARBA00022989"/>
    </source>
</evidence>
<comment type="similarity">
    <text evidence="2">Belongs to the TMCO4 family.</text>
</comment>
<sequence length="1104" mass="117267">MHSIAPAVDPVQTEVEMDAEVAQLSSPTIATSTPKMSTASSTTANIGTSITIQSEDTLTTAPPTLPQQQQPQANTTDILDVTNEDDFLFYMNDTPQQDSGLPSKKNNSELASDDSEDDLDHEDRKMKPLSGQHHSNSSLATVAESAIEKPVRLAMILPGAVISDGRQGVNDESQGDVKTEVFMDRDGHGDNNANCSSSPLGPEPCLVLEYSSTLSASRSVSPNNTEALDKTANINNESIHPVPTTPSSPSSPTRPTLSTSEVISASSATDASASKPCDIDASKDMLTEGQAFAYVGLCLVTANTLFQALEGKETAHAKESLESFVSKLINRLYKHLEIDANTQRTIAQLPQMMIQPEDLLETFVADGTQRVVSAQQVDQAGLSSTSSSSAPNSPTITGHRRHLSNASQSSLSQVYLPPQPESNLASGNESGTGDSSPISRSSASSSSSVSVASLPRESTSKMNEEPLATVSVDAASTQAPANASTTTLADSGDNIASIITEQTLTSEPSSLGPSSSPSSSPSSLPSSSPSPSPSPPPPRPISTTPYRTPSPLHSRMSTSSQRTISSLSNKAITVDLRWTLIADLFLISISDSVYDARARVLLKTVGRHLGLEWQEIVLFEKSIMKQLQQQAAVTSDGLLKPDTKSRNDESRKRRMIMMGLATVGGGLVLGLSAGLFAPVIGAGIGAALAGAHITGATATAASAFLAGSGGIAVITSGAAVTGSGLAMKKMARRTAGIDTFEFLSIHDHKRANVILTISGWLDIGDEDASLPFSTLDPINGDQFALFWEPEMLMALGNALGLLATEVITLTAQEILKHTLLSALLSALAWPMALTRLGYLIDNPWSIALDRAKLAGLVLADSLLMRSYLGFRPVTLVGYSLGARVIFYCLMELGRLDAFGIVENAYLFGAPITASEIQWRQARSAVAGEFVNGYLRNDWVLGFLFRATTGGLGTVAGLRPIKNVPGLTNMDLTSHVEGHLDYRLKIPLLMKLMGLKITSESFLEKEEAILHQRSLKINPNEQLKAPKPMMPSKLELAKSESLTESEKQQLEVAFRRPAPKAKIPDLDTIKGLTDAEKEALREALTAAAAANSGTHSPAESYSRRR</sequence>
<feature type="region of interest" description="Disordered" evidence="6">
    <location>
        <begin position="376"/>
        <end position="464"/>
    </location>
</feature>
<dbReference type="EMBL" id="KN042437">
    <property type="protein sequence ID" value="KFH61842.1"/>
    <property type="molecule type" value="Genomic_DNA"/>
</dbReference>
<evidence type="ECO:0000256" key="1">
    <source>
        <dbReference type="ARBA" id="ARBA00004141"/>
    </source>
</evidence>
<feature type="compositionally biased region" description="Low complexity" evidence="6">
    <location>
        <begin position="541"/>
        <end position="564"/>
    </location>
</feature>
<feature type="transmembrane region" description="Helical" evidence="7">
    <location>
        <begin position="701"/>
        <end position="726"/>
    </location>
</feature>
<dbReference type="GO" id="GO:0016020">
    <property type="term" value="C:membrane"/>
    <property type="evidence" value="ECO:0007669"/>
    <property type="project" value="UniProtKB-SubCell"/>
</dbReference>
<feature type="transmembrane region" description="Helical" evidence="7">
    <location>
        <begin position="656"/>
        <end position="689"/>
    </location>
</feature>
<feature type="compositionally biased region" description="Acidic residues" evidence="6">
    <location>
        <begin position="111"/>
        <end position="120"/>
    </location>
</feature>
<feature type="compositionally biased region" description="Low complexity" evidence="6">
    <location>
        <begin position="383"/>
        <end position="395"/>
    </location>
</feature>
<gene>
    <name evidence="8" type="ORF">MVEG_12350</name>
</gene>
<dbReference type="PANTHER" id="PTHR17920">
    <property type="entry name" value="TRANSMEMBRANE AND COILED-COIL DOMAIN-CONTAINING PROTEIN 4 TMCO4"/>
    <property type="match status" value="1"/>
</dbReference>
<evidence type="ECO:0000256" key="5">
    <source>
        <dbReference type="ARBA" id="ARBA00023136"/>
    </source>
</evidence>
<feature type="region of interest" description="Disordered" evidence="6">
    <location>
        <begin position="474"/>
        <end position="493"/>
    </location>
</feature>
<feature type="compositionally biased region" description="Low complexity" evidence="6">
    <location>
        <begin position="241"/>
        <end position="274"/>
    </location>
</feature>
<protein>
    <recommendedName>
        <fullName evidence="10">DUF726-domain-containing protein</fullName>
    </recommendedName>
</protein>
<evidence type="ECO:0008006" key="10">
    <source>
        <dbReference type="Google" id="ProtNLM"/>
    </source>
</evidence>
<dbReference type="PANTHER" id="PTHR17920:SF3">
    <property type="entry name" value="TRANSMEMBRANE AND COILED-COIL DOMAIN-CONTAINING PROTEIN 4"/>
    <property type="match status" value="1"/>
</dbReference>
<reference evidence="8 9" key="1">
    <citation type="submission" date="2011-02" db="EMBL/GenBank/DDBJ databases">
        <title>The Genome Sequence of Mortierella verticillata NRRL 6337.</title>
        <authorList>
            <consortium name="The Broad Institute Genome Sequencing Platform"/>
            <person name="Russ C."/>
            <person name="Cuomo C."/>
            <person name="Burger G."/>
            <person name="Gray M.W."/>
            <person name="Holland P.W.H."/>
            <person name="King N."/>
            <person name="Lang F.B.F."/>
            <person name="Roger A.J."/>
            <person name="Ruiz-Trillo I."/>
            <person name="Young S.K."/>
            <person name="Zeng Q."/>
            <person name="Gargeya S."/>
            <person name="Alvarado L."/>
            <person name="Berlin A."/>
            <person name="Chapman S.B."/>
            <person name="Chen Z."/>
            <person name="Freedman E."/>
            <person name="Gellesch M."/>
            <person name="Goldberg J."/>
            <person name="Griggs A."/>
            <person name="Gujja S."/>
            <person name="Heilman E."/>
            <person name="Heiman D."/>
            <person name="Howarth C."/>
            <person name="Mehta T."/>
            <person name="Neiman D."/>
            <person name="Pearson M."/>
            <person name="Roberts A."/>
            <person name="Saif S."/>
            <person name="Shea T."/>
            <person name="Shenoy N."/>
            <person name="Sisk P."/>
            <person name="Stolte C."/>
            <person name="Sykes S."/>
            <person name="White J."/>
            <person name="Yandava C."/>
            <person name="Haas B."/>
            <person name="Nusbaum C."/>
            <person name="Birren B."/>
        </authorList>
    </citation>
    <scope>NUCLEOTIDE SEQUENCE [LARGE SCALE GENOMIC DNA]</scope>
    <source>
        <strain evidence="8 9">NRRL 6337</strain>
    </source>
</reference>
<evidence type="ECO:0000256" key="2">
    <source>
        <dbReference type="ARBA" id="ARBA00009824"/>
    </source>
</evidence>
<feature type="region of interest" description="Disordered" evidence="6">
    <location>
        <begin position="1084"/>
        <end position="1104"/>
    </location>
</feature>
<feature type="compositionally biased region" description="Polar residues" evidence="6">
    <location>
        <begin position="421"/>
        <end position="434"/>
    </location>
</feature>
<keyword evidence="5 7" id="KW-0472">Membrane</keyword>
<evidence type="ECO:0000313" key="8">
    <source>
        <dbReference type="EMBL" id="KFH61842.1"/>
    </source>
</evidence>
<evidence type="ECO:0000256" key="6">
    <source>
        <dbReference type="SAM" id="MobiDB-lite"/>
    </source>
</evidence>
<dbReference type="AlphaFoldDB" id="A0A086TIR5"/>
<keyword evidence="9" id="KW-1185">Reference proteome</keyword>
<feature type="compositionally biased region" description="Polar residues" evidence="6">
    <location>
        <begin position="404"/>
        <end position="413"/>
    </location>
</feature>
<feature type="region of interest" description="Disordered" evidence="6">
    <location>
        <begin position="91"/>
        <end position="141"/>
    </location>
</feature>
<feature type="region of interest" description="Disordered" evidence="6">
    <location>
        <begin position="27"/>
        <end position="46"/>
    </location>
</feature>
<dbReference type="InterPro" id="IPR007941">
    <property type="entry name" value="DUF726"/>
</dbReference>
<dbReference type="Pfam" id="PF05277">
    <property type="entry name" value="DUF726"/>
    <property type="match status" value="1"/>
</dbReference>
<accession>A0A086TIR5</accession>
<feature type="region of interest" description="Disordered" evidence="6">
    <location>
        <begin position="504"/>
        <end position="564"/>
    </location>
</feature>